<evidence type="ECO:0000313" key="22">
    <source>
        <dbReference type="EMBL" id="VEU20811.1"/>
    </source>
</evidence>
<keyword evidence="11 21" id="KW-0472">Membrane</keyword>
<keyword evidence="14" id="KW-0961">Cell wall biogenesis/degradation</keyword>
<comment type="similarity">
    <text evidence="4 19">Belongs to the glycosyl hydrolase 17 family.</text>
</comment>
<dbReference type="InterPro" id="IPR000490">
    <property type="entry name" value="Glyco_hydro_17"/>
</dbReference>
<keyword evidence="13" id="KW-0119">Carbohydrate metabolism</keyword>
<keyword evidence="15" id="KW-0624">Polysaccharide degradation</keyword>
<feature type="compositionally biased region" description="Basic and acidic residues" evidence="20">
    <location>
        <begin position="94"/>
        <end position="104"/>
    </location>
</feature>
<keyword evidence="23" id="KW-1185">Reference proteome</keyword>
<dbReference type="Proteomes" id="UP000290900">
    <property type="component" value="Unassembled WGS sequence"/>
</dbReference>
<dbReference type="InParanoid" id="A0A448YIU8"/>
<evidence type="ECO:0000256" key="12">
    <source>
        <dbReference type="ARBA" id="ARBA00023180"/>
    </source>
</evidence>
<feature type="compositionally biased region" description="Polar residues" evidence="20">
    <location>
        <begin position="105"/>
        <end position="119"/>
    </location>
</feature>
<reference evidence="22 23" key="1">
    <citation type="submission" date="2018-12" db="EMBL/GenBank/DDBJ databases">
        <authorList>
            <person name="Tiukova I."/>
            <person name="Dainat J."/>
        </authorList>
    </citation>
    <scope>NUCLEOTIDE SEQUENCE [LARGE SCALE GENOMIC DNA]</scope>
</reference>
<evidence type="ECO:0000256" key="10">
    <source>
        <dbReference type="ARBA" id="ARBA00022801"/>
    </source>
</evidence>
<keyword evidence="12" id="KW-0325">Glycoprotein</keyword>
<evidence type="ECO:0000256" key="19">
    <source>
        <dbReference type="RuleBase" id="RU004335"/>
    </source>
</evidence>
<comment type="function">
    <text evidence="16">Glucanases play a role in cell expansion during growth, in cell-cell fusion during mating, and in spore release during sporulation. This enzyme may be involved in beta-glucan degradation. Active on laminarin and lichenan.</text>
</comment>
<evidence type="ECO:0000256" key="14">
    <source>
        <dbReference type="ARBA" id="ARBA00023316"/>
    </source>
</evidence>
<evidence type="ECO:0000256" key="11">
    <source>
        <dbReference type="ARBA" id="ARBA00023136"/>
    </source>
</evidence>
<comment type="subcellular location">
    <subcellularLocation>
        <location evidence="3">Cell membrane</location>
        <topology evidence="3">Single-pass type II membrane protein</topology>
    </subcellularLocation>
    <subcellularLocation>
        <location evidence="2">Secreted</location>
        <location evidence="2">Cell wall</location>
    </subcellularLocation>
</comment>
<evidence type="ECO:0000256" key="16">
    <source>
        <dbReference type="ARBA" id="ARBA00037649"/>
    </source>
</evidence>
<dbReference type="GO" id="GO:0009986">
    <property type="term" value="C:cell surface"/>
    <property type="evidence" value="ECO:0007669"/>
    <property type="project" value="TreeGrafter"/>
</dbReference>
<dbReference type="AlphaFoldDB" id="A0A448YIU8"/>
<keyword evidence="21" id="KW-1133">Transmembrane helix</keyword>
<dbReference type="OrthoDB" id="68336at2759"/>
<evidence type="ECO:0000256" key="9">
    <source>
        <dbReference type="ARBA" id="ARBA00022729"/>
    </source>
</evidence>
<proteinExistence type="inferred from homology"/>
<evidence type="ECO:0000256" key="21">
    <source>
        <dbReference type="SAM" id="Phobius"/>
    </source>
</evidence>
<keyword evidence="6" id="KW-1003">Cell membrane</keyword>
<dbReference type="GO" id="GO:0005886">
    <property type="term" value="C:plasma membrane"/>
    <property type="evidence" value="ECO:0007669"/>
    <property type="project" value="UniProtKB-SubCell"/>
</dbReference>
<name>A0A448YIU8_BRENA</name>
<keyword evidence="7" id="KW-0134">Cell wall</keyword>
<organism evidence="22 23">
    <name type="scientific">Brettanomyces naardenensis</name>
    <name type="common">Yeast</name>
    <dbReference type="NCBI Taxonomy" id="13370"/>
    <lineage>
        <taxon>Eukaryota</taxon>
        <taxon>Fungi</taxon>
        <taxon>Dikarya</taxon>
        <taxon>Ascomycota</taxon>
        <taxon>Saccharomycotina</taxon>
        <taxon>Pichiomycetes</taxon>
        <taxon>Pichiales</taxon>
        <taxon>Pichiaceae</taxon>
        <taxon>Brettanomyces</taxon>
    </lineage>
</organism>
<keyword evidence="8" id="KW-0964">Secreted</keyword>
<feature type="region of interest" description="Disordered" evidence="20">
    <location>
        <begin position="73"/>
        <end position="119"/>
    </location>
</feature>
<evidence type="ECO:0000256" key="7">
    <source>
        <dbReference type="ARBA" id="ARBA00022512"/>
    </source>
</evidence>
<evidence type="ECO:0000256" key="5">
    <source>
        <dbReference type="ARBA" id="ARBA00012780"/>
    </source>
</evidence>
<evidence type="ECO:0000256" key="20">
    <source>
        <dbReference type="SAM" id="MobiDB-lite"/>
    </source>
</evidence>
<dbReference type="GO" id="GO:0000272">
    <property type="term" value="P:polysaccharide catabolic process"/>
    <property type="evidence" value="ECO:0007669"/>
    <property type="project" value="UniProtKB-KW"/>
</dbReference>
<accession>A0A448YIU8</accession>
<evidence type="ECO:0000256" key="2">
    <source>
        <dbReference type="ARBA" id="ARBA00004191"/>
    </source>
</evidence>
<dbReference type="EC" id="3.2.1.39" evidence="5"/>
<evidence type="ECO:0000256" key="3">
    <source>
        <dbReference type="ARBA" id="ARBA00004401"/>
    </source>
</evidence>
<sequence>MSSKDKSGDTKESHISSFAVSALLDDYGETDTLSSGHNGDEGITMDSSEAKEEIAIHFRNFQAVRKSELREFPGTFQTSSYPETEKVPFPGSFEDPRIGEERKSNNSNRKASVTSSRQSAYSLFEEISQGGKKMENQKVNDLSTVEHIAIVSPTETSCGLTPHNVGESGQQTATNELTISNDVEAGSPEETIHPGLITEDEDRSEAESLFYSPAESGEDRDENERVGKRKRDLNFWKYICLGIIGGVLIVYLIAVALRLLDAVTNKRPSSSNLIEEFEMADNGTKRKAISYLFDNYGLLIDDIVIERSGNLRKERNDIGESDKNNSSLLKSSIVSRPNAFENINSRYQADAEIEYLMTSDNLQQIFYSLAYAPKGVIEPKCEISQREVVLDIARISKVTNRIRTYGTQCGQAEFILEAIKDLGVNLTLSLGVWIGGDDYVNWRQLDDMRYLLKKYTRERFDSIFVGNEVLFREDKTTDELVSIIREVKDYAISIGYSDLPVGTSELGSLLNNKIFEVCDFIGVNVHPFFGGVQVSAASKWVLDYYHQQIIPLLENNRDKHIVISEVGWPYAGGSYLSAAATPEAMQSFLNDWICSIPQEKYSSIYFEAFDEPWKSVFYENGRTWETEWGFFSHDRKLKPGITLPNCIRKS</sequence>
<evidence type="ECO:0000313" key="23">
    <source>
        <dbReference type="Proteomes" id="UP000290900"/>
    </source>
</evidence>
<evidence type="ECO:0000256" key="15">
    <source>
        <dbReference type="ARBA" id="ARBA00023326"/>
    </source>
</evidence>
<keyword evidence="10" id="KW-0378">Hydrolase</keyword>
<dbReference type="Gene3D" id="3.20.20.80">
    <property type="entry name" value="Glycosidases"/>
    <property type="match status" value="1"/>
</dbReference>
<dbReference type="GO" id="GO:0071555">
    <property type="term" value="P:cell wall organization"/>
    <property type="evidence" value="ECO:0007669"/>
    <property type="project" value="UniProtKB-KW"/>
</dbReference>
<dbReference type="GO" id="GO:0042973">
    <property type="term" value="F:glucan endo-1,3-beta-D-glucosidase activity"/>
    <property type="evidence" value="ECO:0007669"/>
    <property type="project" value="UniProtKB-EC"/>
</dbReference>
<evidence type="ECO:0000256" key="18">
    <source>
        <dbReference type="ARBA" id="ARBA00043078"/>
    </source>
</evidence>
<dbReference type="EMBL" id="CAACVR010000007">
    <property type="protein sequence ID" value="VEU20811.1"/>
    <property type="molecule type" value="Genomic_DNA"/>
</dbReference>
<dbReference type="PANTHER" id="PTHR16631:SF17">
    <property type="entry name" value="GLUCAN ENDO-1,3-BETA-GLUCOSIDASE BTGC"/>
    <property type="match status" value="1"/>
</dbReference>
<dbReference type="SUPFAM" id="SSF51445">
    <property type="entry name" value="(Trans)glycosidases"/>
    <property type="match status" value="1"/>
</dbReference>
<dbReference type="GO" id="GO:0009277">
    <property type="term" value="C:fungal-type cell wall"/>
    <property type="evidence" value="ECO:0007669"/>
    <property type="project" value="TreeGrafter"/>
</dbReference>
<dbReference type="InterPro" id="IPR017853">
    <property type="entry name" value="GH"/>
</dbReference>
<evidence type="ECO:0000256" key="17">
    <source>
        <dbReference type="ARBA" id="ARBA00042373"/>
    </source>
</evidence>
<feature type="transmembrane region" description="Helical" evidence="21">
    <location>
        <begin position="235"/>
        <end position="260"/>
    </location>
</feature>
<evidence type="ECO:0000256" key="4">
    <source>
        <dbReference type="ARBA" id="ARBA00008773"/>
    </source>
</evidence>
<dbReference type="GO" id="GO:0005576">
    <property type="term" value="C:extracellular region"/>
    <property type="evidence" value="ECO:0007669"/>
    <property type="project" value="TreeGrafter"/>
</dbReference>
<evidence type="ECO:0000256" key="8">
    <source>
        <dbReference type="ARBA" id="ARBA00022525"/>
    </source>
</evidence>
<keyword evidence="9" id="KW-0732">Signal</keyword>
<evidence type="ECO:0000256" key="6">
    <source>
        <dbReference type="ARBA" id="ARBA00022475"/>
    </source>
</evidence>
<dbReference type="PANTHER" id="PTHR16631">
    <property type="entry name" value="GLUCAN 1,3-BETA-GLUCOSIDASE"/>
    <property type="match status" value="1"/>
</dbReference>
<evidence type="ECO:0000256" key="1">
    <source>
        <dbReference type="ARBA" id="ARBA00000382"/>
    </source>
</evidence>
<dbReference type="InterPro" id="IPR050732">
    <property type="entry name" value="Beta-glucan_modifiers"/>
</dbReference>
<protein>
    <recommendedName>
        <fullName evidence="5">glucan endo-1,3-beta-D-glucosidase</fullName>
        <ecNumber evidence="5">3.2.1.39</ecNumber>
    </recommendedName>
    <alternativeName>
        <fullName evidence="18">Endo-1,3-beta-glucanase btgC</fullName>
    </alternativeName>
    <alternativeName>
        <fullName evidence="17">Laminarinase btgC</fullName>
    </alternativeName>
</protein>
<dbReference type="Pfam" id="PF00332">
    <property type="entry name" value="Glyco_hydro_17"/>
    <property type="match status" value="1"/>
</dbReference>
<gene>
    <name evidence="22" type="ORF">BRENAR_LOCUS1546</name>
</gene>
<comment type="catalytic activity">
    <reaction evidence="1">
        <text>Hydrolysis of (1-&gt;3)-beta-D-glucosidic linkages in (1-&gt;3)-beta-D-glucans.</text>
        <dbReference type="EC" id="3.2.1.39"/>
    </reaction>
</comment>
<dbReference type="STRING" id="13370.A0A448YIU8"/>
<keyword evidence="21" id="KW-0812">Transmembrane</keyword>
<evidence type="ECO:0000256" key="13">
    <source>
        <dbReference type="ARBA" id="ARBA00023277"/>
    </source>
</evidence>